<accession>A0A0F9CY07</accession>
<organism evidence="2">
    <name type="scientific">marine sediment metagenome</name>
    <dbReference type="NCBI Taxonomy" id="412755"/>
    <lineage>
        <taxon>unclassified sequences</taxon>
        <taxon>metagenomes</taxon>
        <taxon>ecological metagenomes</taxon>
    </lineage>
</organism>
<proteinExistence type="predicted"/>
<sequence length="111" mass="12290">WTFIETATMQELRQFYSETAVTYALVHKDDWIDRLPEPARSLERRRALQLDSGAWWDGYRDPGLGGLPSGRGAASTADPFGGRLQRGETGGAPGGRQLDNTRSLLEGRLGR</sequence>
<dbReference type="EMBL" id="LAZR01031279">
    <property type="protein sequence ID" value="KKL54209.1"/>
    <property type="molecule type" value="Genomic_DNA"/>
</dbReference>
<name>A0A0F9CY07_9ZZZZ</name>
<reference evidence="2" key="1">
    <citation type="journal article" date="2015" name="Nature">
        <title>Complex archaea that bridge the gap between prokaryotes and eukaryotes.</title>
        <authorList>
            <person name="Spang A."/>
            <person name="Saw J.H."/>
            <person name="Jorgensen S.L."/>
            <person name="Zaremba-Niedzwiedzka K."/>
            <person name="Martijn J."/>
            <person name="Lind A.E."/>
            <person name="van Eijk R."/>
            <person name="Schleper C."/>
            <person name="Guy L."/>
            <person name="Ettema T.J."/>
        </authorList>
    </citation>
    <scope>NUCLEOTIDE SEQUENCE</scope>
</reference>
<feature type="non-terminal residue" evidence="2">
    <location>
        <position position="1"/>
    </location>
</feature>
<comment type="caution">
    <text evidence="2">The sequence shown here is derived from an EMBL/GenBank/DDBJ whole genome shotgun (WGS) entry which is preliminary data.</text>
</comment>
<evidence type="ECO:0000313" key="2">
    <source>
        <dbReference type="EMBL" id="KKL54209.1"/>
    </source>
</evidence>
<protein>
    <submittedName>
        <fullName evidence="2">Uncharacterized protein</fullName>
    </submittedName>
</protein>
<gene>
    <name evidence="2" type="ORF">LCGC14_2267680</name>
</gene>
<feature type="region of interest" description="Disordered" evidence="1">
    <location>
        <begin position="66"/>
        <end position="111"/>
    </location>
</feature>
<dbReference type="AlphaFoldDB" id="A0A0F9CY07"/>
<evidence type="ECO:0000256" key="1">
    <source>
        <dbReference type="SAM" id="MobiDB-lite"/>
    </source>
</evidence>